<protein>
    <submittedName>
        <fullName evidence="1">Uncharacterized protein</fullName>
    </submittedName>
</protein>
<sequence length="105" mass="12082">MTMSTWFAWLKNIQNITNYNKIFKNDDFGKHLGFGDYIGHWQKSGNQINFQLASKKSPSSSPVGAYLHNHAFIFNKIPCSRSLDITNFFTAEINFNFSCCSLFIN</sequence>
<dbReference type="Proteomes" id="UP001152747">
    <property type="component" value="Unassembled WGS sequence"/>
</dbReference>
<proteinExistence type="predicted"/>
<organism evidence="1 2">
    <name type="scientific">Caenorhabditis angaria</name>
    <dbReference type="NCBI Taxonomy" id="860376"/>
    <lineage>
        <taxon>Eukaryota</taxon>
        <taxon>Metazoa</taxon>
        <taxon>Ecdysozoa</taxon>
        <taxon>Nematoda</taxon>
        <taxon>Chromadorea</taxon>
        <taxon>Rhabditida</taxon>
        <taxon>Rhabditina</taxon>
        <taxon>Rhabditomorpha</taxon>
        <taxon>Rhabditoidea</taxon>
        <taxon>Rhabditidae</taxon>
        <taxon>Peloderinae</taxon>
        <taxon>Caenorhabditis</taxon>
    </lineage>
</organism>
<reference evidence="1" key="1">
    <citation type="submission" date="2022-11" db="EMBL/GenBank/DDBJ databases">
        <authorList>
            <person name="Kikuchi T."/>
        </authorList>
    </citation>
    <scope>NUCLEOTIDE SEQUENCE</scope>
    <source>
        <strain evidence="1">PS1010</strain>
    </source>
</reference>
<evidence type="ECO:0000313" key="2">
    <source>
        <dbReference type="Proteomes" id="UP001152747"/>
    </source>
</evidence>
<dbReference type="AlphaFoldDB" id="A0A9P1IJX1"/>
<name>A0A9P1IJX1_9PELO</name>
<gene>
    <name evidence="1" type="ORF">CAMP_LOCUS8875</name>
</gene>
<keyword evidence="2" id="KW-1185">Reference proteome</keyword>
<accession>A0A9P1IJX1</accession>
<comment type="caution">
    <text evidence="1">The sequence shown here is derived from an EMBL/GenBank/DDBJ whole genome shotgun (WGS) entry which is preliminary data.</text>
</comment>
<evidence type="ECO:0000313" key="1">
    <source>
        <dbReference type="EMBL" id="CAI5446238.1"/>
    </source>
</evidence>
<dbReference type="EMBL" id="CANHGI010000003">
    <property type="protein sequence ID" value="CAI5446238.1"/>
    <property type="molecule type" value="Genomic_DNA"/>
</dbReference>